<organism evidence="2 3">
    <name type="scientific">Morus notabilis</name>
    <dbReference type="NCBI Taxonomy" id="981085"/>
    <lineage>
        <taxon>Eukaryota</taxon>
        <taxon>Viridiplantae</taxon>
        <taxon>Streptophyta</taxon>
        <taxon>Embryophyta</taxon>
        <taxon>Tracheophyta</taxon>
        <taxon>Spermatophyta</taxon>
        <taxon>Magnoliopsida</taxon>
        <taxon>eudicotyledons</taxon>
        <taxon>Gunneridae</taxon>
        <taxon>Pentapetalae</taxon>
        <taxon>rosids</taxon>
        <taxon>fabids</taxon>
        <taxon>Rosales</taxon>
        <taxon>Moraceae</taxon>
        <taxon>Moreae</taxon>
        <taxon>Morus</taxon>
    </lineage>
</organism>
<feature type="compositionally biased region" description="Low complexity" evidence="1">
    <location>
        <begin position="289"/>
        <end position="300"/>
    </location>
</feature>
<keyword evidence="3" id="KW-1185">Reference proteome</keyword>
<dbReference type="eggNOG" id="ENOG502S0VR">
    <property type="taxonomic scope" value="Eukaryota"/>
</dbReference>
<evidence type="ECO:0000256" key="1">
    <source>
        <dbReference type="SAM" id="MobiDB-lite"/>
    </source>
</evidence>
<dbReference type="AlphaFoldDB" id="W9R9W7"/>
<dbReference type="Proteomes" id="UP000030645">
    <property type="component" value="Unassembled WGS sequence"/>
</dbReference>
<dbReference type="PANTHER" id="PTHR34659">
    <property type="entry name" value="BNAA05G11610D PROTEIN"/>
    <property type="match status" value="1"/>
</dbReference>
<dbReference type="GO" id="GO:0005776">
    <property type="term" value="C:autophagosome"/>
    <property type="evidence" value="ECO:0007669"/>
    <property type="project" value="TreeGrafter"/>
</dbReference>
<evidence type="ECO:0000313" key="3">
    <source>
        <dbReference type="Proteomes" id="UP000030645"/>
    </source>
</evidence>
<proteinExistence type="predicted"/>
<dbReference type="PANTHER" id="PTHR34659:SF8">
    <property type="entry name" value="(RAPE) HYPOTHETICAL PROTEIN"/>
    <property type="match status" value="1"/>
</dbReference>
<sequence>MDVKGITWVGNVYQKFEAMCLEVEEIMYQDTVKYVENQVQTVGASVKRFYSDVMQDLLPPSSQDSEKVSLCGFIGKQDSDDGISKKPNVAKKEKPAKADDEQLIRTLKVTSDSKDVYLAPSIHVRCDVDNMCRPSGECVKGACSNLRSRKKCRDVSVHSSSNLSVNENRSDKKLIPPETSCAITREKHLSRPLSSYSEFVNEIHEISLDQTGTTKAPSVNEDTSSDSIVESCDEIENSSECMADLSSSFHASSEIILVKSVGYDGNEMDVPSGGGLSEQANGDYTSKCSSNSLASTGGSSQNEEARNDKYADEDVFVSLPRKFDDWNLNITESEIATEHGTETIQQRDKVKLEETCVLVNEDELHILPQRGGKWRPYKKKIRDALYSRMRSARKEEYEQLVLQYGDNKKLNQDFGEALAPTLIVKERKKLPHLDSCESEWELL</sequence>
<feature type="region of interest" description="Disordered" evidence="1">
    <location>
        <begin position="269"/>
        <end position="311"/>
    </location>
</feature>
<gene>
    <name evidence="2" type="ORF">L484_004798</name>
</gene>
<name>W9R9W7_9ROSA</name>
<protein>
    <submittedName>
        <fullName evidence="2">Uncharacterized protein</fullName>
    </submittedName>
</protein>
<dbReference type="GO" id="GO:0006950">
    <property type="term" value="P:response to stress"/>
    <property type="evidence" value="ECO:0007669"/>
    <property type="project" value="TreeGrafter"/>
</dbReference>
<feature type="compositionally biased region" description="Polar residues" evidence="1">
    <location>
        <begin position="278"/>
        <end position="288"/>
    </location>
</feature>
<dbReference type="EMBL" id="KE344767">
    <property type="protein sequence ID" value="EXB78097.1"/>
    <property type="molecule type" value="Genomic_DNA"/>
</dbReference>
<accession>W9R9W7</accession>
<reference evidence="3" key="1">
    <citation type="submission" date="2013-01" db="EMBL/GenBank/DDBJ databases">
        <title>Draft Genome Sequence of a Mulberry Tree, Morus notabilis C.K. Schneid.</title>
        <authorList>
            <person name="He N."/>
            <person name="Zhao S."/>
        </authorList>
    </citation>
    <scope>NUCLEOTIDE SEQUENCE</scope>
</reference>
<dbReference type="GO" id="GO:0061908">
    <property type="term" value="C:phagophore"/>
    <property type="evidence" value="ECO:0007669"/>
    <property type="project" value="TreeGrafter"/>
</dbReference>
<evidence type="ECO:0000313" key="2">
    <source>
        <dbReference type="EMBL" id="EXB78097.1"/>
    </source>
</evidence>
<dbReference type="KEGG" id="mnt:21388289"/>
<dbReference type="OrthoDB" id="778244at2759"/>
<dbReference type="InterPro" id="IPR053273">
    <property type="entry name" value="CST_Regulator"/>
</dbReference>